<evidence type="ECO:0000313" key="2">
    <source>
        <dbReference type="EMBL" id="QJE97860.1"/>
    </source>
</evidence>
<dbReference type="EMBL" id="CP051774">
    <property type="protein sequence ID" value="QJE97860.1"/>
    <property type="molecule type" value="Genomic_DNA"/>
</dbReference>
<name>A0A858RP05_9BACT</name>
<dbReference type="RefSeq" id="WP_169456286.1">
    <property type="nucleotide sequence ID" value="NZ_CP051774.1"/>
</dbReference>
<gene>
    <name evidence="2" type="ORF">HHL09_19410</name>
</gene>
<reference evidence="2 3" key="1">
    <citation type="submission" date="2020-04" db="EMBL/GenBank/DDBJ databases">
        <title>Luteolibacter sp. G-1-1-1 isolated from soil.</title>
        <authorList>
            <person name="Dahal R.H."/>
        </authorList>
    </citation>
    <scope>NUCLEOTIDE SEQUENCE [LARGE SCALE GENOMIC DNA]</scope>
    <source>
        <strain evidence="2 3">G-1-1-1</strain>
    </source>
</reference>
<accession>A0A858RP05</accession>
<keyword evidence="3" id="KW-1185">Reference proteome</keyword>
<dbReference type="AlphaFoldDB" id="A0A858RP05"/>
<feature type="region of interest" description="Disordered" evidence="1">
    <location>
        <begin position="29"/>
        <end position="69"/>
    </location>
</feature>
<evidence type="ECO:0000313" key="3">
    <source>
        <dbReference type="Proteomes" id="UP000501812"/>
    </source>
</evidence>
<protein>
    <submittedName>
        <fullName evidence="2">Uncharacterized protein</fullName>
    </submittedName>
</protein>
<sequence length="69" mass="7521">MKLTTLFAAAAAGLFLSSVSCERHSWEETKALHEQHGAHGHGDSHGEHKEGEHGHAEKHGDEHPVEKAH</sequence>
<dbReference type="Proteomes" id="UP000501812">
    <property type="component" value="Chromosome"/>
</dbReference>
<dbReference type="PROSITE" id="PS51257">
    <property type="entry name" value="PROKAR_LIPOPROTEIN"/>
    <property type="match status" value="1"/>
</dbReference>
<proteinExistence type="predicted"/>
<evidence type="ECO:0000256" key="1">
    <source>
        <dbReference type="SAM" id="MobiDB-lite"/>
    </source>
</evidence>
<dbReference type="KEGG" id="luo:HHL09_19410"/>
<organism evidence="2 3">
    <name type="scientific">Luteolibacter luteus</name>
    <dbReference type="NCBI Taxonomy" id="2728835"/>
    <lineage>
        <taxon>Bacteria</taxon>
        <taxon>Pseudomonadati</taxon>
        <taxon>Verrucomicrobiota</taxon>
        <taxon>Verrucomicrobiia</taxon>
        <taxon>Verrucomicrobiales</taxon>
        <taxon>Verrucomicrobiaceae</taxon>
        <taxon>Luteolibacter</taxon>
    </lineage>
</organism>